<evidence type="ECO:0000259" key="2">
    <source>
        <dbReference type="Pfam" id="PF04773"/>
    </source>
</evidence>
<feature type="domain" description="FecR protein" evidence="2">
    <location>
        <begin position="184"/>
        <end position="282"/>
    </location>
</feature>
<dbReference type="Proteomes" id="UP000183200">
    <property type="component" value="Unassembled WGS sequence"/>
</dbReference>
<keyword evidence="1" id="KW-1133">Transmembrane helix</keyword>
<dbReference type="Pfam" id="PF04773">
    <property type="entry name" value="FecR"/>
    <property type="match status" value="1"/>
</dbReference>
<dbReference type="PANTHER" id="PTHR30273:SF2">
    <property type="entry name" value="PROTEIN FECR"/>
    <property type="match status" value="1"/>
</dbReference>
<organism evidence="4 5">
    <name type="scientific">Pedobacter steynii</name>
    <dbReference type="NCBI Taxonomy" id="430522"/>
    <lineage>
        <taxon>Bacteria</taxon>
        <taxon>Pseudomonadati</taxon>
        <taxon>Bacteroidota</taxon>
        <taxon>Sphingobacteriia</taxon>
        <taxon>Sphingobacteriales</taxon>
        <taxon>Sphingobacteriaceae</taxon>
        <taxon>Pedobacter</taxon>
    </lineage>
</organism>
<dbReference type="GO" id="GO:0016989">
    <property type="term" value="F:sigma factor antagonist activity"/>
    <property type="evidence" value="ECO:0007669"/>
    <property type="project" value="TreeGrafter"/>
</dbReference>
<keyword evidence="1" id="KW-0472">Membrane</keyword>
<dbReference type="EMBL" id="FNGY01000011">
    <property type="protein sequence ID" value="SDO01207.1"/>
    <property type="molecule type" value="Genomic_DNA"/>
</dbReference>
<keyword evidence="1" id="KW-0812">Transmembrane</keyword>
<accession>A0A1H0G2T8</accession>
<dbReference type="Gene3D" id="2.60.120.1440">
    <property type="match status" value="1"/>
</dbReference>
<dbReference type="InterPro" id="IPR012373">
    <property type="entry name" value="Ferrdict_sens_TM"/>
</dbReference>
<proteinExistence type="predicted"/>
<name>A0A1H0G2T8_9SPHI</name>
<feature type="transmembrane region" description="Helical" evidence="1">
    <location>
        <begin position="86"/>
        <end position="107"/>
    </location>
</feature>
<evidence type="ECO:0000259" key="3">
    <source>
        <dbReference type="Pfam" id="PF16344"/>
    </source>
</evidence>
<evidence type="ECO:0000313" key="4">
    <source>
        <dbReference type="EMBL" id="SDO01207.1"/>
    </source>
</evidence>
<dbReference type="PANTHER" id="PTHR30273">
    <property type="entry name" value="PERIPLASMIC SIGNAL SENSOR AND SIGMA FACTOR ACTIVATOR FECR-RELATED"/>
    <property type="match status" value="1"/>
</dbReference>
<feature type="domain" description="Protein FecR C-terminal" evidence="3">
    <location>
        <begin position="323"/>
        <end position="391"/>
    </location>
</feature>
<protein>
    <submittedName>
        <fullName evidence="4">FecR protein</fullName>
    </submittedName>
</protein>
<dbReference type="InterPro" id="IPR006860">
    <property type="entry name" value="FecR"/>
</dbReference>
<gene>
    <name evidence="4" type="ORF">SAMN05421820_11124</name>
</gene>
<dbReference type="AlphaFoldDB" id="A0A1H0G2T8"/>
<evidence type="ECO:0000313" key="5">
    <source>
        <dbReference type="Proteomes" id="UP000183200"/>
    </source>
</evidence>
<keyword evidence="5" id="KW-1185">Reference proteome</keyword>
<dbReference type="Gene3D" id="3.55.50.30">
    <property type="match status" value="1"/>
</dbReference>
<evidence type="ECO:0000256" key="1">
    <source>
        <dbReference type="SAM" id="Phobius"/>
    </source>
</evidence>
<dbReference type="Pfam" id="PF16344">
    <property type="entry name" value="FecR_C"/>
    <property type="match status" value="1"/>
</dbReference>
<dbReference type="InterPro" id="IPR032508">
    <property type="entry name" value="FecR_C"/>
</dbReference>
<reference evidence="5" key="1">
    <citation type="submission" date="2016-10" db="EMBL/GenBank/DDBJ databases">
        <authorList>
            <person name="Varghese N."/>
            <person name="Submissions S."/>
        </authorList>
    </citation>
    <scope>NUCLEOTIDE SEQUENCE [LARGE SCALE GENOMIC DNA]</scope>
    <source>
        <strain evidence="5">DSM 19110</strain>
    </source>
</reference>
<sequence>MNLNETDNLLQLADLIAAYHEGKLNVRQKAELEAKLIGDASFKRMFDSFNNKTNVFSDLKVMNGFDTELSLVEFHKRYATPKTFRLWPRIAAATAALVAIAFCIWFYTSPDPDHTPELVSVSEDIAPGKQGATLTLANGKKIRLSDAANGQIAKETGISVTKTADGQLVYEVKETNDNLNQINTLSTAKGETYILTLPDKSKVWLNAASSLTYSAGLMERGHSARLVKLEGEAYFEVAKDKTHPFVVESKGQRVEVLGTHFNVNAYADEPIIATTLLEGSVKVTDGINKQIIKPGEQALNNSGKIKVEEVNIESITDWKNGELYLNHINFKVAMRKIARWYDVEIIYNASVPDDMEIGGWVSRNEKLSSVLKSIESAGLVKFKIEGKKIYINK</sequence>